<dbReference type="Gene3D" id="3.60.21.10">
    <property type="match status" value="1"/>
</dbReference>
<keyword evidence="8" id="KW-1185">Reference proteome</keyword>
<dbReference type="CDD" id="cd07398">
    <property type="entry name" value="MPP_YbbF-LpxH"/>
    <property type="match status" value="1"/>
</dbReference>
<gene>
    <name evidence="7" type="ORF">FHS90_003112</name>
</gene>
<keyword evidence="2" id="KW-0997">Cell inner membrane</keyword>
<dbReference type="PANTHER" id="PTHR34990">
    <property type="entry name" value="UDP-2,3-DIACYLGLUCOSAMINE HYDROLASE-RELATED"/>
    <property type="match status" value="1"/>
</dbReference>
<evidence type="ECO:0000313" key="7">
    <source>
        <dbReference type="EMBL" id="MBA9078386.1"/>
    </source>
</evidence>
<evidence type="ECO:0000256" key="4">
    <source>
        <dbReference type="ARBA" id="ARBA00023136"/>
    </source>
</evidence>
<evidence type="ECO:0000313" key="8">
    <source>
        <dbReference type="Proteomes" id="UP000563094"/>
    </source>
</evidence>
<name>A0A839GUC0_9BACT</name>
<evidence type="ECO:0000256" key="3">
    <source>
        <dbReference type="ARBA" id="ARBA00022723"/>
    </source>
</evidence>
<dbReference type="InterPro" id="IPR004843">
    <property type="entry name" value="Calcineurin-like_PHP"/>
</dbReference>
<keyword evidence="4" id="KW-0472">Membrane</keyword>
<evidence type="ECO:0000256" key="1">
    <source>
        <dbReference type="ARBA" id="ARBA00022475"/>
    </source>
</evidence>
<keyword evidence="1" id="KW-1003">Cell membrane</keyword>
<dbReference type="Pfam" id="PF00149">
    <property type="entry name" value="Metallophos"/>
    <property type="match status" value="1"/>
</dbReference>
<dbReference type="SUPFAM" id="SSF56300">
    <property type="entry name" value="Metallo-dependent phosphatases"/>
    <property type="match status" value="1"/>
</dbReference>
<dbReference type="GO" id="GO:0046872">
    <property type="term" value="F:metal ion binding"/>
    <property type="evidence" value="ECO:0007669"/>
    <property type="project" value="UniProtKB-KW"/>
</dbReference>
<keyword evidence="5" id="KW-0464">Manganese</keyword>
<dbReference type="AlphaFoldDB" id="A0A839GUC0"/>
<dbReference type="RefSeq" id="WP_182513627.1">
    <property type="nucleotide sequence ID" value="NZ_JACJIQ010000012.1"/>
</dbReference>
<dbReference type="InterPro" id="IPR029052">
    <property type="entry name" value="Metallo-depent_PP-like"/>
</dbReference>
<protein>
    <submittedName>
        <fullName evidence="7">UDP-2,3-diacylglucosamine pyrophosphatase LpxH</fullName>
    </submittedName>
</protein>
<dbReference type="EMBL" id="JACJIQ010000012">
    <property type="protein sequence ID" value="MBA9078386.1"/>
    <property type="molecule type" value="Genomic_DNA"/>
</dbReference>
<evidence type="ECO:0000256" key="5">
    <source>
        <dbReference type="ARBA" id="ARBA00023211"/>
    </source>
</evidence>
<dbReference type="GO" id="GO:0009245">
    <property type="term" value="P:lipid A biosynthetic process"/>
    <property type="evidence" value="ECO:0007669"/>
    <property type="project" value="TreeGrafter"/>
</dbReference>
<dbReference type="Proteomes" id="UP000563094">
    <property type="component" value="Unassembled WGS sequence"/>
</dbReference>
<dbReference type="GO" id="GO:0016020">
    <property type="term" value="C:membrane"/>
    <property type="evidence" value="ECO:0007669"/>
    <property type="project" value="GOC"/>
</dbReference>
<dbReference type="PANTHER" id="PTHR34990:SF2">
    <property type="entry name" value="BLL8164 PROTEIN"/>
    <property type="match status" value="1"/>
</dbReference>
<comment type="caution">
    <text evidence="7">The sequence shown here is derived from an EMBL/GenBank/DDBJ whole genome shotgun (WGS) entry which is preliminary data.</text>
</comment>
<dbReference type="InterPro" id="IPR043461">
    <property type="entry name" value="LpxH-like"/>
</dbReference>
<evidence type="ECO:0000259" key="6">
    <source>
        <dbReference type="Pfam" id="PF00149"/>
    </source>
</evidence>
<evidence type="ECO:0000256" key="2">
    <source>
        <dbReference type="ARBA" id="ARBA00022519"/>
    </source>
</evidence>
<reference evidence="7 8" key="1">
    <citation type="submission" date="2020-08" db="EMBL/GenBank/DDBJ databases">
        <title>Genomic Encyclopedia of Type Strains, Phase IV (KMG-IV): sequencing the most valuable type-strain genomes for metagenomic binning, comparative biology and taxonomic classification.</title>
        <authorList>
            <person name="Goeker M."/>
        </authorList>
    </citation>
    <scope>NUCLEOTIDE SEQUENCE [LARGE SCALE GENOMIC DNA]</scope>
    <source>
        <strain evidence="7 8">DSM 29854</strain>
    </source>
</reference>
<accession>A0A839GUC0</accession>
<organism evidence="7 8">
    <name type="scientific">Rufibacter quisquiliarum</name>
    <dbReference type="NCBI Taxonomy" id="1549639"/>
    <lineage>
        <taxon>Bacteria</taxon>
        <taxon>Pseudomonadati</taxon>
        <taxon>Bacteroidota</taxon>
        <taxon>Cytophagia</taxon>
        <taxon>Cytophagales</taxon>
        <taxon>Hymenobacteraceae</taxon>
        <taxon>Rufibacter</taxon>
    </lineage>
</organism>
<proteinExistence type="predicted"/>
<keyword evidence="3" id="KW-0479">Metal-binding</keyword>
<dbReference type="GO" id="GO:0008758">
    <property type="term" value="F:UDP-2,3-diacylglucosamine hydrolase activity"/>
    <property type="evidence" value="ECO:0007669"/>
    <property type="project" value="TreeGrafter"/>
</dbReference>
<feature type="domain" description="Calcineurin-like phosphoesterase" evidence="6">
    <location>
        <begin position="14"/>
        <end position="211"/>
    </location>
</feature>
<sequence length="289" mass="33293">MKKVKLHRKRKVDVVVISDVHLGTYGCHAKELLAYLKSIKPKKIILNGDIIDIWQFSKNYWPTSHMQVVKYLTGLIAKGVQVTYITGNHDEMLRKFVGFKLGSFSIQNKEVLELDGQKAWIFHGDVFDVTMKHSKWLARLGAHGYDLLILLNSLVNFICHKLNRNKVSFSRSIKNRVKSAVKFINDFEQVCAEIAIENQFQYVVCGHIHQPEIREITNGKGAVTYLNSGDWVENLTALEYYDGKWHLYRHQEDAAAPQDLHHLEDVTAESLDTNQLFLNLISEFNLKRA</sequence>